<evidence type="ECO:0000256" key="1">
    <source>
        <dbReference type="ARBA" id="ARBA00023157"/>
    </source>
</evidence>
<dbReference type="InterPro" id="IPR043159">
    <property type="entry name" value="Lectin_gal-bd_sf"/>
</dbReference>
<keyword evidence="3" id="KW-1133">Transmembrane helix</keyword>
<accession>R7UGJ5</accession>
<evidence type="ECO:0000313" key="6">
    <source>
        <dbReference type="EnsemblMetazoa" id="CapteP227170"/>
    </source>
</evidence>
<keyword evidence="1" id="KW-1015">Disulfide bond</keyword>
<dbReference type="AlphaFoldDB" id="R7UGJ5"/>
<dbReference type="InterPro" id="IPR000859">
    <property type="entry name" value="CUB_dom"/>
</dbReference>
<gene>
    <name evidence="5" type="ORF">CAPTEDRAFT_227170</name>
</gene>
<keyword evidence="3" id="KW-0812">Transmembrane</keyword>
<dbReference type="OrthoDB" id="6319724at2759"/>
<keyword evidence="7" id="KW-1185">Reference proteome</keyword>
<comment type="caution">
    <text evidence="2">Lacks conserved residue(s) required for the propagation of feature annotation.</text>
</comment>
<dbReference type="EMBL" id="AMQN01007930">
    <property type="status" value="NOT_ANNOTATED_CDS"/>
    <property type="molecule type" value="Genomic_DNA"/>
</dbReference>
<evidence type="ECO:0000259" key="4">
    <source>
        <dbReference type="PROSITE" id="PS01180"/>
    </source>
</evidence>
<dbReference type="OMA" id="CMENEIN"/>
<evidence type="ECO:0000256" key="2">
    <source>
        <dbReference type="PROSITE-ProRule" id="PRU00059"/>
    </source>
</evidence>
<dbReference type="EnsemblMetazoa" id="CapteT227170">
    <property type="protein sequence ID" value="CapteP227170"/>
    <property type="gene ID" value="CapteG227170"/>
</dbReference>
<dbReference type="HOGENOM" id="CLU_029488_4_1_1"/>
<dbReference type="CDD" id="cd22823">
    <property type="entry name" value="Gal_Rha_Lectin"/>
    <property type="match status" value="1"/>
</dbReference>
<protein>
    <recommendedName>
        <fullName evidence="4">CUB domain-containing protein</fullName>
    </recommendedName>
</protein>
<reference evidence="5 7" key="2">
    <citation type="journal article" date="2013" name="Nature">
        <title>Insights into bilaterian evolution from three spiralian genomes.</title>
        <authorList>
            <person name="Simakov O."/>
            <person name="Marletaz F."/>
            <person name="Cho S.J."/>
            <person name="Edsinger-Gonzales E."/>
            <person name="Havlak P."/>
            <person name="Hellsten U."/>
            <person name="Kuo D.H."/>
            <person name="Larsson T."/>
            <person name="Lv J."/>
            <person name="Arendt D."/>
            <person name="Savage R."/>
            <person name="Osoegawa K."/>
            <person name="de Jong P."/>
            <person name="Grimwood J."/>
            <person name="Chapman J.A."/>
            <person name="Shapiro H."/>
            <person name="Aerts A."/>
            <person name="Otillar R.P."/>
            <person name="Terry A.Y."/>
            <person name="Boore J.L."/>
            <person name="Grigoriev I.V."/>
            <person name="Lindberg D.R."/>
            <person name="Seaver E.C."/>
            <person name="Weisblat D.A."/>
            <person name="Putnam N.H."/>
            <person name="Rokhsar D.S."/>
        </authorList>
    </citation>
    <scope>NUCLEOTIDE SEQUENCE</scope>
    <source>
        <strain evidence="5 7">I ESC-2004</strain>
    </source>
</reference>
<proteinExistence type="predicted"/>
<dbReference type="Gene3D" id="2.60.120.740">
    <property type="match status" value="1"/>
</dbReference>
<dbReference type="PROSITE" id="PS01180">
    <property type="entry name" value="CUB"/>
    <property type="match status" value="1"/>
</dbReference>
<name>R7UGJ5_CAPTE</name>
<organism evidence="5">
    <name type="scientific">Capitella teleta</name>
    <name type="common">Polychaete worm</name>
    <dbReference type="NCBI Taxonomy" id="283909"/>
    <lineage>
        <taxon>Eukaryota</taxon>
        <taxon>Metazoa</taxon>
        <taxon>Spiralia</taxon>
        <taxon>Lophotrochozoa</taxon>
        <taxon>Annelida</taxon>
        <taxon>Polychaeta</taxon>
        <taxon>Sedentaria</taxon>
        <taxon>Scolecida</taxon>
        <taxon>Capitellidae</taxon>
        <taxon>Capitella</taxon>
    </lineage>
</organism>
<evidence type="ECO:0000313" key="5">
    <source>
        <dbReference type="EMBL" id="ELU05213.1"/>
    </source>
</evidence>
<feature type="domain" description="CUB" evidence="4">
    <location>
        <begin position="141"/>
        <end position="266"/>
    </location>
</feature>
<keyword evidence="3" id="KW-0472">Membrane</keyword>
<sequence>MANCFLIAFFCRDTRCFIVQPALLRALPFGPRRNHQCRNKMNPELVEVCEREEFMAECEVGEVILMRMAQYGRMRLGRCVQRNYGSLGCAADVLPTVHTFCSGKQKCSFPITDLHKPSSGCPAELISYLQASYDCIKVAQCQSNLCEAGDFLKITSPDGYLASAVTSETQCGSSTCPWMLDPRQGQRFNLTFYNFMGRIEPNMCMALATVVEKNSDISRDVNFCGDTTVISMVTTVSSPVEIRMRVPRLGSISEDTGRFLVNYEVLGCPDPPVPAGGWAQREDNATAHLGCDNGPSQWTMTCIGGNWVGKLGACLEGSGGSNPGGWGTGDEGEDNGSTGGLLVVIGAGVALGVVLGFVMLSLAILYMKRKQRLQAYRRREVLMMPGELTDDRTHLGSKYYDRSPNSDKIIATSDCYSYSTYSTREGRPQPVPKPLPVQIPETPSMYYGHEAGTLPRDHMYEYPAFVGPNMHSQMRNNNTDAAVL</sequence>
<dbReference type="Pfam" id="PF02140">
    <property type="entry name" value="SUEL_Lectin"/>
    <property type="match status" value="1"/>
</dbReference>
<evidence type="ECO:0000256" key="3">
    <source>
        <dbReference type="SAM" id="Phobius"/>
    </source>
</evidence>
<reference evidence="6" key="3">
    <citation type="submission" date="2015-06" db="UniProtKB">
        <authorList>
            <consortium name="EnsemblMetazoa"/>
        </authorList>
    </citation>
    <scope>IDENTIFICATION</scope>
</reference>
<dbReference type="GO" id="GO:0030246">
    <property type="term" value="F:carbohydrate binding"/>
    <property type="evidence" value="ECO:0007669"/>
    <property type="project" value="InterPro"/>
</dbReference>
<reference evidence="7" key="1">
    <citation type="submission" date="2012-12" db="EMBL/GenBank/DDBJ databases">
        <authorList>
            <person name="Hellsten U."/>
            <person name="Grimwood J."/>
            <person name="Chapman J.A."/>
            <person name="Shapiro H."/>
            <person name="Aerts A."/>
            <person name="Otillar R.P."/>
            <person name="Terry A.Y."/>
            <person name="Boore J.L."/>
            <person name="Simakov O."/>
            <person name="Marletaz F."/>
            <person name="Cho S.-J."/>
            <person name="Edsinger-Gonzales E."/>
            <person name="Havlak P."/>
            <person name="Kuo D.-H."/>
            <person name="Larsson T."/>
            <person name="Lv J."/>
            <person name="Arendt D."/>
            <person name="Savage R."/>
            <person name="Osoegawa K."/>
            <person name="de Jong P."/>
            <person name="Lindberg D.R."/>
            <person name="Seaver E.C."/>
            <person name="Weisblat D.A."/>
            <person name="Putnam N.H."/>
            <person name="Grigoriev I.V."/>
            <person name="Rokhsar D.S."/>
        </authorList>
    </citation>
    <scope>NUCLEOTIDE SEQUENCE</scope>
    <source>
        <strain evidence="7">I ESC-2004</strain>
    </source>
</reference>
<dbReference type="Proteomes" id="UP000014760">
    <property type="component" value="Unassembled WGS sequence"/>
</dbReference>
<dbReference type="EMBL" id="KB301731">
    <property type="protein sequence ID" value="ELU05213.1"/>
    <property type="molecule type" value="Genomic_DNA"/>
</dbReference>
<dbReference type="PANTHER" id="PTHR46780">
    <property type="entry name" value="PROTEIN EVA-1"/>
    <property type="match status" value="1"/>
</dbReference>
<feature type="transmembrane region" description="Helical" evidence="3">
    <location>
        <begin position="341"/>
        <end position="367"/>
    </location>
</feature>
<evidence type="ECO:0000313" key="7">
    <source>
        <dbReference type="Proteomes" id="UP000014760"/>
    </source>
</evidence>
<dbReference type="InterPro" id="IPR000922">
    <property type="entry name" value="Lectin_gal-bd_dom"/>
</dbReference>